<evidence type="ECO:0000256" key="1">
    <source>
        <dbReference type="ARBA" id="ARBA00022729"/>
    </source>
</evidence>
<evidence type="ECO:0000256" key="2">
    <source>
        <dbReference type="SAM" id="SignalP"/>
    </source>
</evidence>
<dbReference type="EMBL" id="JACHMN010000003">
    <property type="protein sequence ID" value="MBB5872782.1"/>
    <property type="molecule type" value="Genomic_DNA"/>
</dbReference>
<protein>
    <submittedName>
        <fullName evidence="3">Putative regulator of Ras-like GTPase activity (Roadblock/LC7/MglB family)</fullName>
    </submittedName>
</protein>
<keyword evidence="1 2" id="KW-0732">Signal</keyword>
<dbReference type="PANTHER" id="PTHR46580:SF4">
    <property type="entry name" value="ATP_GTP-BINDING PROTEIN"/>
    <property type="match status" value="1"/>
</dbReference>
<dbReference type="InterPro" id="IPR013517">
    <property type="entry name" value="FG-GAP"/>
</dbReference>
<feature type="chain" id="PRO_5032792169" evidence="2">
    <location>
        <begin position="30"/>
        <end position="833"/>
    </location>
</feature>
<dbReference type="PANTHER" id="PTHR46580">
    <property type="entry name" value="SENSOR KINASE-RELATED"/>
    <property type="match status" value="1"/>
</dbReference>
<proteinExistence type="predicted"/>
<dbReference type="Gene3D" id="2.40.128.340">
    <property type="match status" value="3"/>
</dbReference>
<keyword evidence="4" id="KW-1185">Reference proteome</keyword>
<accession>A0A841C149</accession>
<dbReference type="Proteomes" id="UP000587527">
    <property type="component" value="Unassembled WGS sequence"/>
</dbReference>
<dbReference type="SUPFAM" id="SSF69318">
    <property type="entry name" value="Integrin alpha N-terminal domain"/>
    <property type="match status" value="2"/>
</dbReference>
<comment type="caution">
    <text evidence="3">The sequence shown here is derived from an EMBL/GenBank/DDBJ whole genome shotgun (WGS) entry which is preliminary data.</text>
</comment>
<dbReference type="RefSeq" id="WP_184842941.1">
    <property type="nucleotide sequence ID" value="NZ_JACHMN010000003.1"/>
</dbReference>
<feature type="signal peptide" evidence="2">
    <location>
        <begin position="1"/>
        <end position="29"/>
    </location>
</feature>
<evidence type="ECO:0000313" key="4">
    <source>
        <dbReference type="Proteomes" id="UP000587527"/>
    </source>
</evidence>
<gene>
    <name evidence="3" type="ORF">F4553_006216</name>
</gene>
<evidence type="ECO:0000313" key="3">
    <source>
        <dbReference type="EMBL" id="MBB5872782.1"/>
    </source>
</evidence>
<dbReference type="InterPro" id="IPR028994">
    <property type="entry name" value="Integrin_alpha_N"/>
</dbReference>
<sequence>MHSKLNRRLAGLSAVLVALVAAGSAPARADVVVPANPTSIPAVLSGDFSGDGFTDLALTGASGWTSLPVATRNYQGGFNVTNAVSPAFAAWASLPGVKVITADFNGDHADDILLTGVAGWTGMPLALSNRNGTFTVTTASVGSSGFAALAAAATARAFSGDFNGDGRTDIALTAGDGWSTIPIAYSAGNGTFTFTNSTVPTFPSLAWGTGTRLFSGDVNADGRTDLVLLPGDADMLTDLTVTVAISNGNGTFQVTRTDFPDFVGATYRKQVVAGDFTGDHRMDLAVVQNDRILMAYSTGTGTFYLYRTGGAGDAAFRSRALRPGASIISADYDCDGRADLAVLPEPGSSWTTMPVAMPRDPETLFIVDDLMPHFPQWAATAGAKVVVGDFDDDDCYDLALVGNAGSTAVTLAMSNGDGSFNEQNAGSPTFAAWATGTSPVTLPPAPTPTTGNLSILDTAVLSGIQPSMTVGTDGLGIASYWVGGSEQNLRVAHCVDVLCTAITTTDIDTVGDVGQFSSIRIGSDGLPLISYIANRNAANAFIEDLRVAHCNDIACTSATVTTIDAAAKVNDVSPLGIGGDGLGLISYQDTTTSSATRMKVAHCTNIACTASTVTTIDTVKPDNGENGGYSQNGLAIGNHGLGLISYYDGGTNEMLKVAACLDPACATVLRTVVDRAANPSGLLHGGWSSMTIGRDGLALISYNGNYSATGSDLKVAHCRDAYCTTSTLITADTGGHTGWRSSITIGGDGLGVISYHDITNRDLKVAHCTNLACSAATAALIDGFDDVGTRSSITVGPDGLPLIGYTGPGLIGVALRVIRCGNSDCTAVIVAPF</sequence>
<organism evidence="3 4">
    <name type="scientific">Allocatelliglobosispora scoriae</name>
    <dbReference type="NCBI Taxonomy" id="643052"/>
    <lineage>
        <taxon>Bacteria</taxon>
        <taxon>Bacillati</taxon>
        <taxon>Actinomycetota</taxon>
        <taxon>Actinomycetes</taxon>
        <taxon>Micromonosporales</taxon>
        <taxon>Micromonosporaceae</taxon>
        <taxon>Allocatelliglobosispora</taxon>
    </lineage>
</organism>
<dbReference type="AlphaFoldDB" id="A0A841C149"/>
<name>A0A841C149_9ACTN</name>
<reference evidence="3 4" key="1">
    <citation type="submission" date="2020-08" db="EMBL/GenBank/DDBJ databases">
        <title>Sequencing the genomes of 1000 actinobacteria strains.</title>
        <authorList>
            <person name="Klenk H.-P."/>
        </authorList>
    </citation>
    <scope>NUCLEOTIDE SEQUENCE [LARGE SCALE GENOMIC DNA]</scope>
    <source>
        <strain evidence="3 4">DSM 45362</strain>
    </source>
</reference>
<dbReference type="Pfam" id="PF13517">
    <property type="entry name" value="FG-GAP_3"/>
    <property type="match status" value="1"/>
</dbReference>